<dbReference type="EMBL" id="CP095073">
    <property type="protein sequence ID" value="UOQ45320.1"/>
    <property type="molecule type" value="Genomic_DNA"/>
</dbReference>
<proteinExistence type="predicted"/>
<evidence type="ECO:0000313" key="3">
    <source>
        <dbReference type="Proteomes" id="UP000831787"/>
    </source>
</evidence>
<dbReference type="RefSeq" id="WP_244711952.1">
    <property type="nucleotide sequence ID" value="NZ_CP095073.1"/>
</dbReference>
<dbReference type="Proteomes" id="UP000831787">
    <property type="component" value="Chromosome"/>
</dbReference>
<reference evidence="2 3" key="1">
    <citation type="submission" date="2022-04" db="EMBL/GenBank/DDBJ databases">
        <title>Halobacillus sp. isolated from saltern.</title>
        <authorList>
            <person name="Won M."/>
            <person name="Lee C.-M."/>
            <person name="Woen H.-Y."/>
            <person name="Kwon S.-W."/>
        </authorList>
    </citation>
    <scope>NUCLEOTIDE SEQUENCE [LARGE SCALE GENOMIC DNA]</scope>
    <source>
        <strain evidence="2 3">SSBR10-3</strain>
    </source>
</reference>
<keyword evidence="1" id="KW-1133">Transmembrane helix</keyword>
<organism evidence="2 3">
    <name type="scientific">Halobacillus salinarum</name>
    <dbReference type="NCBI Taxonomy" id="2932257"/>
    <lineage>
        <taxon>Bacteria</taxon>
        <taxon>Bacillati</taxon>
        <taxon>Bacillota</taxon>
        <taxon>Bacilli</taxon>
        <taxon>Bacillales</taxon>
        <taxon>Bacillaceae</taxon>
        <taxon>Halobacillus</taxon>
    </lineage>
</organism>
<keyword evidence="1" id="KW-0812">Transmembrane</keyword>
<sequence>MKNHPLNWIFTIILVLTAGVWLYTNYGLIHTKEISEAVISEKTHNDEGYFIKVNGKELQVKDENTWMLLNKGEAYHVTYEWYGTKTPFVTHVNQPHDKDQIGGH</sequence>
<protein>
    <recommendedName>
        <fullName evidence="4">DUF3139 domain-containing protein</fullName>
    </recommendedName>
</protein>
<keyword evidence="1" id="KW-0472">Membrane</keyword>
<keyword evidence="3" id="KW-1185">Reference proteome</keyword>
<gene>
    <name evidence="2" type="ORF">MUN89_05060</name>
</gene>
<name>A0ABY4EMU6_9BACI</name>
<evidence type="ECO:0008006" key="4">
    <source>
        <dbReference type="Google" id="ProtNLM"/>
    </source>
</evidence>
<evidence type="ECO:0000256" key="1">
    <source>
        <dbReference type="SAM" id="Phobius"/>
    </source>
</evidence>
<evidence type="ECO:0000313" key="2">
    <source>
        <dbReference type="EMBL" id="UOQ45320.1"/>
    </source>
</evidence>
<feature type="transmembrane region" description="Helical" evidence="1">
    <location>
        <begin position="6"/>
        <end position="24"/>
    </location>
</feature>
<accession>A0ABY4EMU6</accession>